<evidence type="ECO:0000313" key="7">
    <source>
        <dbReference type="EMBL" id="GHB54236.1"/>
    </source>
</evidence>
<feature type="transmembrane region" description="Helical" evidence="6">
    <location>
        <begin position="418"/>
        <end position="437"/>
    </location>
</feature>
<feature type="transmembrane region" description="Helical" evidence="6">
    <location>
        <begin position="256"/>
        <end position="278"/>
    </location>
</feature>
<protein>
    <submittedName>
        <fullName evidence="7">Amino acid permease</fullName>
    </submittedName>
</protein>
<keyword evidence="5 6" id="KW-0472">Membrane</keyword>
<keyword evidence="2" id="KW-1003">Cell membrane</keyword>
<evidence type="ECO:0000256" key="3">
    <source>
        <dbReference type="ARBA" id="ARBA00022692"/>
    </source>
</evidence>
<keyword evidence="3 6" id="KW-0812">Transmembrane</keyword>
<dbReference type="EMBL" id="BMVP01000003">
    <property type="protein sequence ID" value="GHB54236.1"/>
    <property type="molecule type" value="Genomic_DNA"/>
</dbReference>
<dbReference type="InterPro" id="IPR050367">
    <property type="entry name" value="APC_superfamily"/>
</dbReference>
<evidence type="ECO:0000313" key="8">
    <source>
        <dbReference type="Proteomes" id="UP000642673"/>
    </source>
</evidence>
<dbReference type="PANTHER" id="PTHR42770">
    <property type="entry name" value="AMINO ACID TRANSPORTER-RELATED"/>
    <property type="match status" value="1"/>
</dbReference>
<feature type="transmembrane region" description="Helical" evidence="6">
    <location>
        <begin position="48"/>
        <end position="81"/>
    </location>
</feature>
<feature type="transmembrane region" description="Helical" evidence="6">
    <location>
        <begin position="462"/>
        <end position="481"/>
    </location>
</feature>
<keyword evidence="4 6" id="KW-1133">Transmembrane helix</keyword>
<dbReference type="Gene3D" id="1.20.1740.10">
    <property type="entry name" value="Amino acid/polyamine transporter I"/>
    <property type="match status" value="1"/>
</dbReference>
<comment type="subcellular location">
    <subcellularLocation>
        <location evidence="1">Cell membrane</location>
        <topology evidence="1">Multi-pass membrane protein</topology>
    </subcellularLocation>
</comment>
<evidence type="ECO:0000256" key="5">
    <source>
        <dbReference type="ARBA" id="ARBA00023136"/>
    </source>
</evidence>
<comment type="caution">
    <text evidence="7">The sequence shown here is derived from an EMBL/GenBank/DDBJ whole genome shotgun (WGS) entry which is preliminary data.</text>
</comment>
<evidence type="ECO:0000256" key="4">
    <source>
        <dbReference type="ARBA" id="ARBA00022989"/>
    </source>
</evidence>
<dbReference type="Proteomes" id="UP000642673">
    <property type="component" value="Unassembled WGS sequence"/>
</dbReference>
<feature type="transmembrane region" description="Helical" evidence="6">
    <location>
        <begin position="144"/>
        <end position="163"/>
    </location>
</feature>
<dbReference type="PANTHER" id="PTHR42770:SF7">
    <property type="entry name" value="MEMBRANE PROTEIN"/>
    <property type="match status" value="1"/>
</dbReference>
<evidence type="ECO:0000256" key="2">
    <source>
        <dbReference type="ARBA" id="ARBA00022475"/>
    </source>
</evidence>
<feature type="transmembrane region" description="Helical" evidence="6">
    <location>
        <begin position="175"/>
        <end position="195"/>
    </location>
</feature>
<name>A0ABQ3EVQ8_9ACTN</name>
<gene>
    <name evidence="7" type="ORF">GCM10010347_25590</name>
</gene>
<dbReference type="Pfam" id="PF13520">
    <property type="entry name" value="AA_permease_2"/>
    <property type="match status" value="1"/>
</dbReference>
<reference evidence="8" key="1">
    <citation type="journal article" date="2019" name="Int. J. Syst. Evol. Microbiol.">
        <title>The Global Catalogue of Microorganisms (GCM) 10K type strain sequencing project: providing services to taxonomists for standard genome sequencing and annotation.</title>
        <authorList>
            <consortium name="The Broad Institute Genomics Platform"/>
            <consortium name="The Broad Institute Genome Sequencing Center for Infectious Disease"/>
            <person name="Wu L."/>
            <person name="Ma J."/>
        </authorList>
    </citation>
    <scope>NUCLEOTIDE SEQUENCE [LARGE SCALE GENOMIC DNA]</scope>
    <source>
        <strain evidence="8">JCM 4738</strain>
    </source>
</reference>
<evidence type="ECO:0000256" key="6">
    <source>
        <dbReference type="SAM" id="Phobius"/>
    </source>
</evidence>
<feature type="transmembrane region" description="Helical" evidence="6">
    <location>
        <begin position="385"/>
        <end position="406"/>
    </location>
</feature>
<dbReference type="InterPro" id="IPR002293">
    <property type="entry name" value="AA/rel_permease1"/>
</dbReference>
<feature type="transmembrane region" description="Helical" evidence="6">
    <location>
        <begin position="102"/>
        <end position="124"/>
    </location>
</feature>
<organism evidence="7 8">
    <name type="scientific">Streptomyces cirratus</name>
    <dbReference type="NCBI Taxonomy" id="68187"/>
    <lineage>
        <taxon>Bacteria</taxon>
        <taxon>Bacillati</taxon>
        <taxon>Actinomycetota</taxon>
        <taxon>Actinomycetes</taxon>
        <taxon>Kitasatosporales</taxon>
        <taxon>Streptomycetaceae</taxon>
        <taxon>Streptomyces</taxon>
    </lineage>
</organism>
<feature type="transmembrane region" description="Helical" evidence="6">
    <location>
        <begin position="215"/>
        <end position="235"/>
    </location>
</feature>
<dbReference type="PIRSF" id="PIRSF006060">
    <property type="entry name" value="AA_transporter"/>
    <property type="match status" value="1"/>
</dbReference>
<accession>A0ABQ3EVQ8</accession>
<feature type="transmembrane region" description="Helical" evidence="6">
    <location>
        <begin position="357"/>
        <end position="373"/>
    </location>
</feature>
<keyword evidence="8" id="KW-1185">Reference proteome</keyword>
<dbReference type="RefSeq" id="WP_190184172.1">
    <property type="nucleotide sequence ID" value="NZ_BMVP01000003.1"/>
</dbReference>
<feature type="transmembrane region" description="Helical" evidence="6">
    <location>
        <begin position="307"/>
        <end position="328"/>
    </location>
</feature>
<proteinExistence type="predicted"/>
<evidence type="ECO:0000256" key="1">
    <source>
        <dbReference type="ARBA" id="ARBA00004651"/>
    </source>
</evidence>
<sequence length="507" mass="53735">MAQDGTGGGHEQRTAEAEAGLRPDAIGFLEALVIGLNSTSPAYSLAAVIGPIVAIAGIYAPGVMLASFVPMLLIAAAFYYLNKVDQDCGTTFSWVTRAMGPWAGWLGGWAITMTGVLVIGSLADVAVRFGLLAVGLDGLAANEAVRQTLAVVVIVAMTAVCVIGTEMSARVQDVLILAQVFFLLAFAVVALYRVYAGTSTLDPIEPSVDWLNPFGAGGAALTGGLLLGVFIYWGWESAVNLTEEVEDSATAPGKAAIWSTVVLLVTYLAVGFAVVGYAGTTFLARNAGQEEAVFAVLAHEVMGGWDWMVLLAVSTSALASTQTTIIPASRTALSMARRHALPSSLARIHPRFRTPDVSTWWVAVIAIGWYLVVNQISENALLDSLTALSLLIAFYYALTGLACAVYYRRHLLESPRNFLLIGLGPLIGAGLLTWLLVESVKDMSKPENSAGGVSWLGVSPPLLIGTAIALVGVLIMCFWRIRDGRFWRERRGVADPALVPGPHRRSA</sequence>